<reference evidence="2" key="1">
    <citation type="submission" date="2020-05" db="EMBL/GenBank/DDBJ databases">
        <title>Mycena genomes resolve the evolution of fungal bioluminescence.</title>
        <authorList>
            <person name="Tsai I.J."/>
        </authorList>
    </citation>
    <scope>NUCLEOTIDE SEQUENCE</scope>
    <source>
        <strain evidence="2">110903Hualien_Pintung</strain>
    </source>
</reference>
<organism evidence="2 3">
    <name type="scientific">Mycena chlorophos</name>
    <name type="common">Agaric fungus</name>
    <name type="synonym">Agaricus chlorophos</name>
    <dbReference type="NCBI Taxonomy" id="658473"/>
    <lineage>
        <taxon>Eukaryota</taxon>
        <taxon>Fungi</taxon>
        <taxon>Dikarya</taxon>
        <taxon>Basidiomycota</taxon>
        <taxon>Agaricomycotina</taxon>
        <taxon>Agaricomycetes</taxon>
        <taxon>Agaricomycetidae</taxon>
        <taxon>Agaricales</taxon>
        <taxon>Marasmiineae</taxon>
        <taxon>Mycenaceae</taxon>
        <taxon>Mycena</taxon>
    </lineage>
</organism>
<keyword evidence="3" id="KW-1185">Reference proteome</keyword>
<evidence type="ECO:0000256" key="1">
    <source>
        <dbReference type="SAM" id="MobiDB-lite"/>
    </source>
</evidence>
<dbReference type="AlphaFoldDB" id="A0A8H6TJY7"/>
<gene>
    <name evidence="2" type="ORF">HMN09_00319600</name>
</gene>
<dbReference type="Proteomes" id="UP000613580">
    <property type="component" value="Unassembled WGS sequence"/>
</dbReference>
<feature type="compositionally biased region" description="Basic and acidic residues" evidence="1">
    <location>
        <begin position="52"/>
        <end position="71"/>
    </location>
</feature>
<evidence type="ECO:0000313" key="2">
    <source>
        <dbReference type="EMBL" id="KAF7318117.1"/>
    </source>
</evidence>
<feature type="compositionally biased region" description="Basic and acidic residues" evidence="1">
    <location>
        <begin position="81"/>
        <end position="94"/>
    </location>
</feature>
<proteinExistence type="predicted"/>
<sequence>MCECSICKRSKREQLGWTGEVGQKVVQKLEIVERKVGVAGAKLDEARVKYTVDRDKKDGSKKAKDPLKEEAVAATAGPRPLDWKGPRNVDKDVDQQQPTLTEAVDADEATASSTRLLLESGVERHLRGRREQLLGRVFGKPL</sequence>
<comment type="caution">
    <text evidence="2">The sequence shown here is derived from an EMBL/GenBank/DDBJ whole genome shotgun (WGS) entry which is preliminary data.</text>
</comment>
<feature type="region of interest" description="Disordered" evidence="1">
    <location>
        <begin position="52"/>
        <end position="108"/>
    </location>
</feature>
<evidence type="ECO:0000313" key="3">
    <source>
        <dbReference type="Proteomes" id="UP000613580"/>
    </source>
</evidence>
<dbReference type="EMBL" id="JACAZE010000004">
    <property type="protein sequence ID" value="KAF7318117.1"/>
    <property type="molecule type" value="Genomic_DNA"/>
</dbReference>
<accession>A0A8H6TJY7</accession>
<protein>
    <submittedName>
        <fullName evidence="2">Uncharacterized protein</fullName>
    </submittedName>
</protein>
<name>A0A8H6TJY7_MYCCL</name>